<dbReference type="Proteomes" id="UP000887575">
    <property type="component" value="Unassembled WGS sequence"/>
</dbReference>
<evidence type="ECO:0000256" key="3">
    <source>
        <dbReference type="ARBA" id="ARBA00022692"/>
    </source>
</evidence>
<dbReference type="InterPro" id="IPR050920">
    <property type="entry name" value="Nematode_rcpt-like_delta"/>
</dbReference>
<accession>A0AAF3FA97</accession>
<dbReference type="PANTHER" id="PTHR22945">
    <property type="entry name" value="SERPENTINE RECEPTOR, CLASS D DELTA"/>
    <property type="match status" value="1"/>
</dbReference>
<name>A0AAF3FA97_9BILA</name>
<proteinExistence type="inferred from homology"/>
<dbReference type="Pfam" id="PF10317">
    <property type="entry name" value="7TM_GPCR_Srd"/>
    <property type="match status" value="1"/>
</dbReference>
<keyword evidence="5 6" id="KW-0472">Membrane</keyword>
<organism evidence="7 8">
    <name type="scientific">Mesorhabditis belari</name>
    <dbReference type="NCBI Taxonomy" id="2138241"/>
    <lineage>
        <taxon>Eukaryota</taxon>
        <taxon>Metazoa</taxon>
        <taxon>Ecdysozoa</taxon>
        <taxon>Nematoda</taxon>
        <taxon>Chromadorea</taxon>
        <taxon>Rhabditida</taxon>
        <taxon>Rhabditina</taxon>
        <taxon>Rhabditomorpha</taxon>
        <taxon>Rhabditoidea</taxon>
        <taxon>Rhabditidae</taxon>
        <taxon>Mesorhabditinae</taxon>
        <taxon>Mesorhabditis</taxon>
    </lineage>
</organism>
<feature type="transmembrane region" description="Helical" evidence="6">
    <location>
        <begin position="171"/>
        <end position="192"/>
    </location>
</feature>
<comment type="similarity">
    <text evidence="2">Belongs to the nematode receptor-like protein srd family.</text>
</comment>
<evidence type="ECO:0000313" key="8">
    <source>
        <dbReference type="WBParaSite" id="MBELARI_LOCUS2832"/>
    </source>
</evidence>
<dbReference type="AlphaFoldDB" id="A0AAF3FA97"/>
<keyword evidence="3 6" id="KW-0812">Transmembrane</keyword>
<evidence type="ECO:0000256" key="2">
    <source>
        <dbReference type="ARBA" id="ARBA00009166"/>
    </source>
</evidence>
<evidence type="ECO:0000256" key="5">
    <source>
        <dbReference type="ARBA" id="ARBA00023136"/>
    </source>
</evidence>
<sequence>MNALLLYLIVFQTSKTFRSYSIILASVTLSEFFLGLTAALAMTRLIPIENGIVLQFHGLCRKFTPQFCNDVHTITLHCISYGYSLVPLSFWYRHYVLSNKAPSPKLIAFLCFLIYLPAFITMFPFASSTSDPAVARQMLIDHQNGSLFPDDPKIAAIIGYEYLYQKTIMPLMLWVCLPIFPGYTAAIIYRIRILRVLERNSMSPKTKTTQKKLVKALTLQAVLPLIMMSQASVYMWRQFKLPFAHSVPYFEEWVFLLVAIVR</sequence>
<comment type="subcellular location">
    <subcellularLocation>
        <location evidence="1">Membrane</location>
        <topology evidence="1">Multi-pass membrane protein</topology>
    </subcellularLocation>
</comment>
<feature type="transmembrane region" description="Helical" evidence="6">
    <location>
        <begin position="213"/>
        <end position="236"/>
    </location>
</feature>
<feature type="transmembrane region" description="Helical" evidence="6">
    <location>
        <begin position="20"/>
        <end position="42"/>
    </location>
</feature>
<dbReference type="InterPro" id="IPR019421">
    <property type="entry name" value="7TM_GPCR_serpentine_rcpt_Srd"/>
</dbReference>
<evidence type="ECO:0000256" key="6">
    <source>
        <dbReference type="SAM" id="Phobius"/>
    </source>
</evidence>
<protein>
    <recommendedName>
        <fullName evidence="9">G protein-coupled receptor</fullName>
    </recommendedName>
</protein>
<reference evidence="8" key="1">
    <citation type="submission" date="2024-02" db="UniProtKB">
        <authorList>
            <consortium name="WormBaseParasite"/>
        </authorList>
    </citation>
    <scope>IDENTIFICATION</scope>
</reference>
<dbReference type="PANTHER" id="PTHR22945:SF40">
    <property type="entry name" value="SERPENTINE RECEPTOR, CLASS D (DELTA)-RELATED"/>
    <property type="match status" value="1"/>
</dbReference>
<evidence type="ECO:0008006" key="9">
    <source>
        <dbReference type="Google" id="ProtNLM"/>
    </source>
</evidence>
<evidence type="ECO:0000256" key="4">
    <source>
        <dbReference type="ARBA" id="ARBA00022989"/>
    </source>
</evidence>
<feature type="transmembrane region" description="Helical" evidence="6">
    <location>
        <begin position="106"/>
        <end position="126"/>
    </location>
</feature>
<keyword evidence="7" id="KW-1185">Reference proteome</keyword>
<dbReference type="WBParaSite" id="MBELARI_LOCUS2832">
    <property type="protein sequence ID" value="MBELARI_LOCUS2832"/>
    <property type="gene ID" value="MBELARI_LOCUS2832"/>
</dbReference>
<keyword evidence="4 6" id="KW-1133">Transmembrane helix</keyword>
<evidence type="ECO:0000313" key="7">
    <source>
        <dbReference type="Proteomes" id="UP000887575"/>
    </source>
</evidence>
<dbReference type="GO" id="GO:0016020">
    <property type="term" value="C:membrane"/>
    <property type="evidence" value="ECO:0007669"/>
    <property type="project" value="UniProtKB-SubCell"/>
</dbReference>
<evidence type="ECO:0000256" key="1">
    <source>
        <dbReference type="ARBA" id="ARBA00004141"/>
    </source>
</evidence>